<dbReference type="Pfam" id="PF13412">
    <property type="entry name" value="HTH_24"/>
    <property type="match status" value="1"/>
</dbReference>
<name>A0A8G2F560_9BACT</name>
<dbReference type="RefSeq" id="WP_099463457.1">
    <property type="nucleotide sequence ID" value="NZ_FNVS01000017.1"/>
</dbReference>
<dbReference type="Proteomes" id="UP000236725">
    <property type="component" value="Unassembled WGS sequence"/>
</dbReference>
<evidence type="ECO:0000313" key="2">
    <source>
        <dbReference type="EMBL" id="SEG15248.1"/>
    </source>
</evidence>
<comment type="similarity">
    <text evidence="1">Belongs to the ROK (NagC/XylR) family.</text>
</comment>
<dbReference type="PANTHER" id="PTHR18964:SF149">
    <property type="entry name" value="BIFUNCTIONAL UDP-N-ACETYLGLUCOSAMINE 2-EPIMERASE_N-ACETYLMANNOSAMINE KINASE"/>
    <property type="match status" value="1"/>
</dbReference>
<dbReference type="InterPro" id="IPR036388">
    <property type="entry name" value="WH-like_DNA-bd_sf"/>
</dbReference>
<dbReference type="GO" id="GO:0016301">
    <property type="term" value="F:kinase activity"/>
    <property type="evidence" value="ECO:0007669"/>
    <property type="project" value="UniProtKB-KW"/>
</dbReference>
<dbReference type="Gene3D" id="1.10.10.10">
    <property type="entry name" value="Winged helix-like DNA-binding domain superfamily/Winged helix DNA-binding domain"/>
    <property type="match status" value="1"/>
</dbReference>
<keyword evidence="2" id="KW-0418">Kinase</keyword>
<dbReference type="SUPFAM" id="SSF46785">
    <property type="entry name" value="Winged helix' DNA-binding domain"/>
    <property type="match status" value="1"/>
</dbReference>
<dbReference type="InterPro" id="IPR043129">
    <property type="entry name" value="ATPase_NBD"/>
</dbReference>
<keyword evidence="3" id="KW-1185">Reference proteome</keyword>
<evidence type="ECO:0000256" key="1">
    <source>
        <dbReference type="ARBA" id="ARBA00006479"/>
    </source>
</evidence>
<dbReference type="AlphaFoldDB" id="A0A8G2F560"/>
<comment type="caution">
    <text evidence="2">The sequence shown here is derived from an EMBL/GenBank/DDBJ whole genome shotgun (WGS) entry which is preliminary data.</text>
</comment>
<dbReference type="SUPFAM" id="SSF53067">
    <property type="entry name" value="Actin-like ATPase domain"/>
    <property type="match status" value="1"/>
</dbReference>
<dbReference type="PROSITE" id="PS01125">
    <property type="entry name" value="ROK"/>
    <property type="match status" value="1"/>
</dbReference>
<organism evidence="2 3">
    <name type="scientific">Parabacteroides chinchillae</name>
    <dbReference type="NCBI Taxonomy" id="871327"/>
    <lineage>
        <taxon>Bacteria</taxon>
        <taxon>Pseudomonadati</taxon>
        <taxon>Bacteroidota</taxon>
        <taxon>Bacteroidia</taxon>
        <taxon>Bacteroidales</taxon>
        <taxon>Tannerellaceae</taxon>
        <taxon>Parabacteroides</taxon>
    </lineage>
</organism>
<gene>
    <name evidence="2" type="ORF">SAMN05444001_11717</name>
</gene>
<protein>
    <submittedName>
        <fullName evidence="2">ROK family protein (Putative glucokinase)</fullName>
    </submittedName>
</protein>
<dbReference type="PANTHER" id="PTHR18964">
    <property type="entry name" value="ROK (REPRESSOR, ORF, KINASE) FAMILY"/>
    <property type="match status" value="1"/>
</dbReference>
<dbReference type="Pfam" id="PF00480">
    <property type="entry name" value="ROK"/>
    <property type="match status" value="1"/>
</dbReference>
<dbReference type="InterPro" id="IPR000600">
    <property type="entry name" value="ROK"/>
</dbReference>
<sequence>MATNFSFTDSNSKNAALKKRIIQYLILSGNSSIADISKEMELSVPTVTKLIMELLEDGYLLDSGKQNTNGGRKPNIYGLNPESGYFVGVDVQRKRVLLATIDFNGKIIDQNDIIPYILENTPEALEQLCSIIETYINNLPIEKNKILQVGVNMTGRINSLSGYSYSYFYFNERPLSQIIEEYIHIPVNLENDSRAMMYGEYMAGSVKGEKDILFININWGLGAGIITDGKLYYGKSGFSGEFGHISAFDNEIICKCGKKGCLETEASGYAIQRILQERYAQGSTTILSDKIEGDGDITLSDFVDAVLKEDVLSIEVLEYVGNNLGRWIAGLINIFNPELVILGGPISQTQDYIRLPIKSAIRKYSLNLVNQDTNLIISKLGERAGLLGACYLSRSKVLDML</sequence>
<dbReference type="Gene3D" id="3.30.420.40">
    <property type="match status" value="2"/>
</dbReference>
<evidence type="ECO:0000313" key="3">
    <source>
        <dbReference type="Proteomes" id="UP000236725"/>
    </source>
</evidence>
<reference evidence="2 3" key="1">
    <citation type="submission" date="2016-10" db="EMBL/GenBank/DDBJ databases">
        <authorList>
            <person name="Varghese N."/>
            <person name="Submissions S."/>
        </authorList>
    </citation>
    <scope>NUCLEOTIDE SEQUENCE [LARGE SCALE GENOMIC DNA]</scope>
    <source>
        <strain evidence="2 3">DSM 29073</strain>
    </source>
</reference>
<dbReference type="EMBL" id="FNVS01000017">
    <property type="protein sequence ID" value="SEG15248.1"/>
    <property type="molecule type" value="Genomic_DNA"/>
</dbReference>
<dbReference type="InterPro" id="IPR036390">
    <property type="entry name" value="WH_DNA-bd_sf"/>
</dbReference>
<accession>A0A8G2F560</accession>
<dbReference type="InterPro" id="IPR049874">
    <property type="entry name" value="ROK_cs"/>
</dbReference>
<keyword evidence="2" id="KW-0808">Transferase</keyword>
<proteinExistence type="inferred from homology"/>